<feature type="coiled-coil region" evidence="1">
    <location>
        <begin position="1"/>
        <end position="31"/>
    </location>
</feature>
<dbReference type="EMBL" id="JBHSCN010000023">
    <property type="protein sequence ID" value="MFC4245350.1"/>
    <property type="molecule type" value="Genomic_DNA"/>
</dbReference>
<gene>
    <name evidence="3" type="ORF">ACFOYW_18430</name>
</gene>
<evidence type="ECO:0000313" key="3">
    <source>
        <dbReference type="EMBL" id="MFC4245350.1"/>
    </source>
</evidence>
<feature type="domain" description="Tox-PL" evidence="2">
    <location>
        <begin position="166"/>
        <end position="284"/>
    </location>
</feature>
<organism evidence="3 4">
    <name type="scientific">Gryllotalpicola reticulitermitis</name>
    <dbReference type="NCBI Taxonomy" id="1184153"/>
    <lineage>
        <taxon>Bacteria</taxon>
        <taxon>Bacillati</taxon>
        <taxon>Actinomycetota</taxon>
        <taxon>Actinomycetes</taxon>
        <taxon>Micrococcales</taxon>
        <taxon>Microbacteriaceae</taxon>
        <taxon>Gryllotalpicola</taxon>
    </lineage>
</organism>
<proteinExistence type="predicted"/>
<evidence type="ECO:0000313" key="4">
    <source>
        <dbReference type="Proteomes" id="UP001595900"/>
    </source>
</evidence>
<dbReference type="Pfam" id="PF15644">
    <property type="entry name" value="Gln_amidase"/>
    <property type="match status" value="1"/>
</dbReference>
<reference evidence="4" key="1">
    <citation type="journal article" date="2019" name="Int. J. Syst. Evol. Microbiol.">
        <title>The Global Catalogue of Microorganisms (GCM) 10K type strain sequencing project: providing services to taxonomists for standard genome sequencing and annotation.</title>
        <authorList>
            <consortium name="The Broad Institute Genomics Platform"/>
            <consortium name="The Broad Institute Genome Sequencing Center for Infectious Disease"/>
            <person name="Wu L."/>
            <person name="Ma J."/>
        </authorList>
    </citation>
    <scope>NUCLEOTIDE SEQUENCE [LARGE SCALE GENOMIC DNA]</scope>
    <source>
        <strain evidence="4">CGMCC 1.10363</strain>
    </source>
</reference>
<keyword evidence="4" id="KW-1185">Reference proteome</keyword>
<comment type="caution">
    <text evidence="3">The sequence shown here is derived from an EMBL/GenBank/DDBJ whole genome shotgun (WGS) entry which is preliminary data.</text>
</comment>
<sequence>MSDLQNLIRTLEAVNQDADRLAAQLAQQAGRLNHAAGSAAAATQGSGRPEGTQAAAALQHANKALTQAAQLLHASAVAGKGFVARHAASSGGAKGDFGPHSSPEFGPGANLEPRPPWATPARYLAPTVGQQTAFTNAVRGAGAHNVAGWVQSGNPNWGTSEAWNMNCGPCSRSFADAYQGLGTTAAYGDNTGLGEEAEMWAALGVGQPLMLDNSSHLLPPAAFSSAAYGLLGDKLALEPPGTVAIVGVDWDVPGLGPGASGGHWFNGYVDDSGAVCWADEQSGKYGGWPPSYSSDICSMEAFVREPGTPVWRELKL</sequence>
<name>A0ABV8QAQ8_9MICO</name>
<accession>A0ABV8QAQ8</accession>
<dbReference type="RefSeq" id="WP_390232512.1">
    <property type="nucleotide sequence ID" value="NZ_JBHSCN010000023.1"/>
</dbReference>
<evidence type="ECO:0000259" key="2">
    <source>
        <dbReference type="Pfam" id="PF15644"/>
    </source>
</evidence>
<dbReference type="Proteomes" id="UP001595900">
    <property type="component" value="Unassembled WGS sequence"/>
</dbReference>
<evidence type="ECO:0000256" key="1">
    <source>
        <dbReference type="SAM" id="Coils"/>
    </source>
</evidence>
<keyword evidence="1" id="KW-0175">Coiled coil</keyword>
<dbReference type="InterPro" id="IPR028908">
    <property type="entry name" value="Tox-PL_dom"/>
</dbReference>
<protein>
    <submittedName>
        <fullName evidence="3">Toxin glutamine deamidase domain-containing protein</fullName>
    </submittedName>
</protein>